<evidence type="ECO:0000313" key="1">
    <source>
        <dbReference type="EMBL" id="KAJ9657866.1"/>
    </source>
</evidence>
<proteinExistence type="predicted"/>
<protein>
    <submittedName>
        <fullName evidence="1">Uncharacterized protein</fullName>
    </submittedName>
</protein>
<keyword evidence="2" id="KW-1185">Reference proteome</keyword>
<evidence type="ECO:0000313" key="2">
    <source>
        <dbReference type="Proteomes" id="UP001172386"/>
    </source>
</evidence>
<accession>A0ACC3A9Q7</accession>
<name>A0ACC3A9Q7_9EURO</name>
<organism evidence="1 2">
    <name type="scientific">Neophaeococcomyces mojaviensis</name>
    <dbReference type="NCBI Taxonomy" id="3383035"/>
    <lineage>
        <taxon>Eukaryota</taxon>
        <taxon>Fungi</taxon>
        <taxon>Dikarya</taxon>
        <taxon>Ascomycota</taxon>
        <taxon>Pezizomycotina</taxon>
        <taxon>Eurotiomycetes</taxon>
        <taxon>Chaetothyriomycetidae</taxon>
        <taxon>Chaetothyriales</taxon>
        <taxon>Chaetothyriales incertae sedis</taxon>
        <taxon>Neophaeococcomyces</taxon>
    </lineage>
</organism>
<comment type="caution">
    <text evidence="1">The sequence shown here is derived from an EMBL/GenBank/DDBJ whole genome shotgun (WGS) entry which is preliminary data.</text>
</comment>
<dbReference type="Proteomes" id="UP001172386">
    <property type="component" value="Unassembled WGS sequence"/>
</dbReference>
<dbReference type="EMBL" id="JAPDRQ010000058">
    <property type="protein sequence ID" value="KAJ9657866.1"/>
    <property type="molecule type" value="Genomic_DNA"/>
</dbReference>
<reference evidence="1" key="1">
    <citation type="submission" date="2022-10" db="EMBL/GenBank/DDBJ databases">
        <title>Culturing micro-colonial fungi from biological soil crusts in the Mojave desert and describing Neophaeococcomyces mojavensis, and introducing the new genera and species Taxawa tesnikishii.</title>
        <authorList>
            <person name="Kurbessoian T."/>
            <person name="Stajich J.E."/>
        </authorList>
    </citation>
    <scope>NUCLEOTIDE SEQUENCE</scope>
    <source>
        <strain evidence="1">JES_112</strain>
    </source>
</reference>
<sequence length="251" mass="29197">MTSLFLRARLWLGKKRFGFLGPGVVRVNENRIIKGPCGLAELEGLRYVAQNTSIPVPKVYRTYCVDKHVYIEMEFIKGNTLHTVWSSNTLSPDEKRSFVEQVAAYMNQLRALDPPQQGVVASAELGQCLDYRVGYHPFGPFHSNEEFHSFLRRHILLDDSTQVYGESVTQCHTRQYRTCFSHGDLCPSNLMVRDGRIVAIIDWEFAGWYPEYWDYTKSHFGILHIPDWYVEFEHAVPRYDDELAAERALWR</sequence>
<gene>
    <name evidence="1" type="ORF">H2198_004062</name>
</gene>